<geneLocation type="plasmid" evidence="1 2">
    <name>unnamed3</name>
</geneLocation>
<organism evidence="1 2">
    <name type="scientific">Halorarum halophilum</name>
    <dbReference type="NCBI Taxonomy" id="2743090"/>
    <lineage>
        <taxon>Archaea</taxon>
        <taxon>Methanobacteriati</taxon>
        <taxon>Methanobacteriota</taxon>
        <taxon>Stenosarchaea group</taxon>
        <taxon>Halobacteria</taxon>
        <taxon>Halobacteriales</taxon>
        <taxon>Haloferacaceae</taxon>
        <taxon>Halorarum</taxon>
    </lineage>
</organism>
<name>A0A7D5L339_9EURY</name>
<dbReference type="AlphaFoldDB" id="A0A7D5L339"/>
<dbReference type="EMBL" id="CP058532">
    <property type="protein sequence ID" value="QLG30103.1"/>
    <property type="molecule type" value="Genomic_DNA"/>
</dbReference>
<protein>
    <submittedName>
        <fullName evidence="1">Uncharacterized protein</fullName>
    </submittedName>
</protein>
<accession>A0A7D5L339</accession>
<dbReference type="GeneID" id="56031404"/>
<proteinExistence type="predicted"/>
<gene>
    <name evidence="1" type="ORF">HUG10_21185</name>
</gene>
<evidence type="ECO:0000313" key="2">
    <source>
        <dbReference type="Proteomes" id="UP000509750"/>
    </source>
</evidence>
<keyword evidence="1" id="KW-0614">Plasmid</keyword>
<reference evidence="1 2" key="1">
    <citation type="submission" date="2020-07" db="EMBL/GenBank/DDBJ databases">
        <title>Gai3-2, isolated from salt lake.</title>
        <authorList>
            <person name="Cui H."/>
            <person name="Shi X."/>
        </authorList>
    </citation>
    <scope>NUCLEOTIDE SEQUENCE [LARGE SCALE GENOMIC DNA]</scope>
    <source>
        <strain evidence="1 2">Gai3-2</strain>
        <plasmid evidence="1 2">unnamed3</plasmid>
    </source>
</reference>
<keyword evidence="2" id="KW-1185">Reference proteome</keyword>
<dbReference type="Proteomes" id="UP000509750">
    <property type="component" value="Plasmid unnamed3"/>
</dbReference>
<dbReference type="RefSeq" id="WP_179171677.1">
    <property type="nucleotide sequence ID" value="NZ_CP058532.1"/>
</dbReference>
<sequence length="170" mass="18778">MDSKNPSERDERVDVEVGDVWVARRDDVSEAEKLSLCDDAPLLKSLWEDEDVVRRACEVGLRDEEVGRATKPQMECVEGDAWAQMWVDVVAVDGTWAGSVVVTMSTSLEPWGGDVSGWASEMGEVEAGGREWVVTRETLSEDDVWVATGEWQREVLSEAGLSESDVLGDE</sequence>
<evidence type="ECO:0000313" key="1">
    <source>
        <dbReference type="EMBL" id="QLG30103.1"/>
    </source>
</evidence>
<dbReference type="KEGG" id="halg:HUG10_21185"/>